<sequence length="464" mass="53050">MPERAYSDTFKTDPFPPPFFALLTFTIKMDSLPLPPELTLTIAELLDPYSCFYFAFTCRTHWQVCLSVVNSHKDRFDAEEGMVLDMPDYWAPIRKLLLDPSQGWYTHNLILPDRQQSLEEHLNEEDVQLGIESAKELFNNIYVDETDPDMGLEYGENHVIIPILFRLLPHLHSIHVTHCDFNDWLDYQYLPLLANAYNHPDKSLTLPFHNLRVAVLNYTRFEGCSNPLWARYFMAIPSLRRFAAHTMGGGFPSDVTEVRQSDVKELLFTHSRFDILAIDKILCQARALEQFSYDLGDASIADTDVDMKAVIGALIEYAGHSLEHLIMEAEFYEDEPDREHLSGISLLGFQKLKSLKCEFKILSPKDESEDFDIEAILPASLEVLHLEGSWLGQAWKDLIAVLDSLFGHRNTLNSIYVTNSFGGKEYRRGDVGSDEIIPNISISSNPLNQYLRAHGPSRDASPEW</sequence>
<reference evidence="1" key="1">
    <citation type="journal article" date="2021" name="Nat. Commun.">
        <title>Genetic determinants of endophytism in the Arabidopsis root mycobiome.</title>
        <authorList>
            <person name="Mesny F."/>
            <person name="Miyauchi S."/>
            <person name="Thiergart T."/>
            <person name="Pickel B."/>
            <person name="Atanasova L."/>
            <person name="Karlsson M."/>
            <person name="Huettel B."/>
            <person name="Barry K.W."/>
            <person name="Haridas S."/>
            <person name="Chen C."/>
            <person name="Bauer D."/>
            <person name="Andreopoulos W."/>
            <person name="Pangilinan J."/>
            <person name="LaButti K."/>
            <person name="Riley R."/>
            <person name="Lipzen A."/>
            <person name="Clum A."/>
            <person name="Drula E."/>
            <person name="Henrissat B."/>
            <person name="Kohler A."/>
            <person name="Grigoriev I.V."/>
            <person name="Martin F.M."/>
            <person name="Hacquard S."/>
        </authorList>
    </citation>
    <scope>NUCLEOTIDE SEQUENCE</scope>
    <source>
        <strain evidence="1">MPI-CAGE-CH-0243</strain>
    </source>
</reference>
<evidence type="ECO:0000313" key="2">
    <source>
        <dbReference type="Proteomes" id="UP000700596"/>
    </source>
</evidence>
<dbReference type="OrthoDB" id="5304354at2759"/>
<dbReference type="EMBL" id="JAGMWT010000003">
    <property type="protein sequence ID" value="KAH7131781.1"/>
    <property type="molecule type" value="Genomic_DNA"/>
</dbReference>
<comment type="caution">
    <text evidence="1">The sequence shown here is derived from an EMBL/GenBank/DDBJ whole genome shotgun (WGS) entry which is preliminary data.</text>
</comment>
<keyword evidence="2" id="KW-1185">Reference proteome</keyword>
<evidence type="ECO:0008006" key="3">
    <source>
        <dbReference type="Google" id="ProtNLM"/>
    </source>
</evidence>
<name>A0A9P9E6X0_9PLEO</name>
<gene>
    <name evidence="1" type="ORF">B0J11DRAFT_520108</name>
</gene>
<dbReference type="AlphaFoldDB" id="A0A9P9E6X0"/>
<accession>A0A9P9E6X0</accession>
<dbReference type="Proteomes" id="UP000700596">
    <property type="component" value="Unassembled WGS sequence"/>
</dbReference>
<protein>
    <recommendedName>
        <fullName evidence="3">F-box domain-containing protein</fullName>
    </recommendedName>
</protein>
<evidence type="ECO:0000313" key="1">
    <source>
        <dbReference type="EMBL" id="KAH7131781.1"/>
    </source>
</evidence>
<proteinExistence type="predicted"/>
<organism evidence="1 2">
    <name type="scientific">Dendryphion nanum</name>
    <dbReference type="NCBI Taxonomy" id="256645"/>
    <lineage>
        <taxon>Eukaryota</taxon>
        <taxon>Fungi</taxon>
        <taxon>Dikarya</taxon>
        <taxon>Ascomycota</taxon>
        <taxon>Pezizomycotina</taxon>
        <taxon>Dothideomycetes</taxon>
        <taxon>Pleosporomycetidae</taxon>
        <taxon>Pleosporales</taxon>
        <taxon>Torulaceae</taxon>
        <taxon>Dendryphion</taxon>
    </lineage>
</organism>